<sequence>MRNEKTVSHPPTGFNTFLQGILDANIPLGSFGNKYVKLTETCPKNAQVGKMCENSQMKRVHQNKKNSACKLDDVERLKKLYCDPKESCSFGGVKRLIEANGLKKSRVKTFLHKRIVIYIFTSFS</sequence>
<gene>
    <name evidence="1" type="ORF">TNIN_308701</name>
</gene>
<accession>A0A8X6XGY0</accession>
<comment type="caution">
    <text evidence="1">The sequence shown here is derived from an EMBL/GenBank/DDBJ whole genome shotgun (WGS) entry which is preliminary data.</text>
</comment>
<reference evidence="1" key="1">
    <citation type="submission" date="2020-08" db="EMBL/GenBank/DDBJ databases">
        <title>Multicomponent nature underlies the extraordinary mechanical properties of spider dragline silk.</title>
        <authorList>
            <person name="Kono N."/>
            <person name="Nakamura H."/>
            <person name="Mori M."/>
            <person name="Yoshida Y."/>
            <person name="Ohtoshi R."/>
            <person name="Malay A.D."/>
            <person name="Moran D.A.P."/>
            <person name="Tomita M."/>
            <person name="Numata K."/>
            <person name="Arakawa K."/>
        </authorList>
    </citation>
    <scope>NUCLEOTIDE SEQUENCE</scope>
</reference>
<protein>
    <submittedName>
        <fullName evidence="1">Uncharacterized protein</fullName>
    </submittedName>
</protein>
<dbReference type="AlphaFoldDB" id="A0A8X6XGY0"/>
<keyword evidence="2" id="KW-1185">Reference proteome</keyword>
<proteinExistence type="predicted"/>
<name>A0A8X6XGY0_9ARAC</name>
<organism evidence="1 2">
    <name type="scientific">Trichonephila inaurata madagascariensis</name>
    <dbReference type="NCBI Taxonomy" id="2747483"/>
    <lineage>
        <taxon>Eukaryota</taxon>
        <taxon>Metazoa</taxon>
        <taxon>Ecdysozoa</taxon>
        <taxon>Arthropoda</taxon>
        <taxon>Chelicerata</taxon>
        <taxon>Arachnida</taxon>
        <taxon>Araneae</taxon>
        <taxon>Araneomorphae</taxon>
        <taxon>Entelegynae</taxon>
        <taxon>Araneoidea</taxon>
        <taxon>Nephilidae</taxon>
        <taxon>Trichonephila</taxon>
        <taxon>Trichonephila inaurata</taxon>
    </lineage>
</organism>
<dbReference type="Proteomes" id="UP000886998">
    <property type="component" value="Unassembled WGS sequence"/>
</dbReference>
<dbReference type="EMBL" id="BMAV01008706">
    <property type="protein sequence ID" value="GFY52482.1"/>
    <property type="molecule type" value="Genomic_DNA"/>
</dbReference>
<dbReference type="OrthoDB" id="10456712at2759"/>
<evidence type="ECO:0000313" key="2">
    <source>
        <dbReference type="Proteomes" id="UP000886998"/>
    </source>
</evidence>
<evidence type="ECO:0000313" key="1">
    <source>
        <dbReference type="EMBL" id="GFY52482.1"/>
    </source>
</evidence>